<gene>
    <name evidence="2" type="ORF">HYPSUDRAFT_38585</name>
</gene>
<dbReference type="OrthoDB" id="3232130at2759"/>
<name>A0A0D2LBC1_HYPSF</name>
<keyword evidence="1" id="KW-1133">Transmembrane helix</keyword>
<evidence type="ECO:0000313" key="3">
    <source>
        <dbReference type="Proteomes" id="UP000054270"/>
    </source>
</evidence>
<dbReference type="OMA" id="RQVESCS"/>
<sequence>MWLLMLPPDSLHHDASDDIYNLDSNDPPSSSYCSVIHGTTWSILASSSLPVNIDTAQPSGRKYPAIVHATIITAFLLPIVALPYLAARRQIVPLHRKLEILEKDVHSIRNGLAIAVSNQRSTTSELHNLQTAVNVTLKKSNELRNRANFRAEAKRAALNRSLSDLHGLLNGARQSSDAQTTTLHALGMSLAEVAAFMQEIERNLGLETSGSSQDQRGIERLRLLALRMQSLPHTSNQNI</sequence>
<evidence type="ECO:0000256" key="1">
    <source>
        <dbReference type="SAM" id="Phobius"/>
    </source>
</evidence>
<evidence type="ECO:0000313" key="2">
    <source>
        <dbReference type="EMBL" id="KJA24542.1"/>
    </source>
</evidence>
<organism evidence="2 3">
    <name type="scientific">Hypholoma sublateritium (strain FD-334 SS-4)</name>
    <dbReference type="NCBI Taxonomy" id="945553"/>
    <lineage>
        <taxon>Eukaryota</taxon>
        <taxon>Fungi</taxon>
        <taxon>Dikarya</taxon>
        <taxon>Basidiomycota</taxon>
        <taxon>Agaricomycotina</taxon>
        <taxon>Agaricomycetes</taxon>
        <taxon>Agaricomycetidae</taxon>
        <taxon>Agaricales</taxon>
        <taxon>Agaricineae</taxon>
        <taxon>Strophariaceae</taxon>
        <taxon>Hypholoma</taxon>
    </lineage>
</organism>
<feature type="transmembrane region" description="Helical" evidence="1">
    <location>
        <begin position="65"/>
        <end position="87"/>
    </location>
</feature>
<protein>
    <submittedName>
        <fullName evidence="2">Uncharacterized protein</fullName>
    </submittedName>
</protein>
<keyword evidence="1" id="KW-0472">Membrane</keyword>
<keyword evidence="3" id="KW-1185">Reference proteome</keyword>
<dbReference type="Proteomes" id="UP000054270">
    <property type="component" value="Unassembled WGS sequence"/>
</dbReference>
<keyword evidence="1" id="KW-0812">Transmembrane</keyword>
<proteinExistence type="predicted"/>
<accession>A0A0D2LBC1</accession>
<dbReference type="AlphaFoldDB" id="A0A0D2LBC1"/>
<reference evidence="3" key="1">
    <citation type="submission" date="2014-04" db="EMBL/GenBank/DDBJ databases">
        <title>Evolutionary Origins and Diversification of the Mycorrhizal Mutualists.</title>
        <authorList>
            <consortium name="DOE Joint Genome Institute"/>
            <consortium name="Mycorrhizal Genomics Consortium"/>
            <person name="Kohler A."/>
            <person name="Kuo A."/>
            <person name="Nagy L.G."/>
            <person name="Floudas D."/>
            <person name="Copeland A."/>
            <person name="Barry K.W."/>
            <person name="Cichocki N."/>
            <person name="Veneault-Fourrey C."/>
            <person name="LaButti K."/>
            <person name="Lindquist E.A."/>
            <person name="Lipzen A."/>
            <person name="Lundell T."/>
            <person name="Morin E."/>
            <person name="Murat C."/>
            <person name="Riley R."/>
            <person name="Ohm R."/>
            <person name="Sun H."/>
            <person name="Tunlid A."/>
            <person name="Henrissat B."/>
            <person name="Grigoriev I.V."/>
            <person name="Hibbett D.S."/>
            <person name="Martin F."/>
        </authorList>
    </citation>
    <scope>NUCLEOTIDE SEQUENCE [LARGE SCALE GENOMIC DNA]</scope>
    <source>
        <strain evidence="3">FD-334 SS-4</strain>
    </source>
</reference>
<dbReference type="EMBL" id="KN817536">
    <property type="protein sequence ID" value="KJA24542.1"/>
    <property type="molecule type" value="Genomic_DNA"/>
</dbReference>